<feature type="transmembrane region" description="Helical" evidence="8">
    <location>
        <begin position="35"/>
        <end position="67"/>
    </location>
</feature>
<feature type="transmembrane region" description="Helical" evidence="8">
    <location>
        <begin position="156"/>
        <end position="174"/>
    </location>
</feature>
<dbReference type="OrthoDB" id="3177005at2"/>
<name>A0A3A1UTP2_9BACL</name>
<keyword evidence="7 8" id="KW-0472">Membrane</keyword>
<dbReference type="GO" id="GO:0005886">
    <property type="term" value="C:plasma membrane"/>
    <property type="evidence" value="ECO:0007669"/>
    <property type="project" value="UniProtKB-SubCell"/>
</dbReference>
<keyword evidence="5 8" id="KW-0812">Transmembrane</keyword>
<keyword evidence="3" id="KW-0813">Transport</keyword>
<evidence type="ECO:0000256" key="3">
    <source>
        <dbReference type="ARBA" id="ARBA00022448"/>
    </source>
</evidence>
<dbReference type="InterPro" id="IPR011606">
    <property type="entry name" value="Brnchd-chn_aa_trnsp_permease"/>
</dbReference>
<dbReference type="EMBL" id="QXQA01000025">
    <property type="protein sequence ID" value="RIX47094.1"/>
    <property type="molecule type" value="Genomic_DNA"/>
</dbReference>
<feature type="transmembrane region" description="Helical" evidence="8">
    <location>
        <begin position="180"/>
        <end position="198"/>
    </location>
</feature>
<feature type="transmembrane region" description="Helical" evidence="8">
    <location>
        <begin position="205"/>
        <end position="222"/>
    </location>
</feature>
<reference evidence="9 10" key="1">
    <citation type="submission" date="2018-09" db="EMBL/GenBank/DDBJ databases">
        <title>Paenibacillus aracenensis nov. sp. isolated from a cave in southern Spain.</title>
        <authorList>
            <person name="Jurado V."/>
            <person name="Gutierrez-Patricio S."/>
            <person name="Gonzalez-Pimentel J.L."/>
            <person name="Miller A.Z."/>
            <person name="Laiz L."/>
            <person name="Saiz-Jimenez C."/>
        </authorList>
    </citation>
    <scope>NUCLEOTIDE SEQUENCE [LARGE SCALE GENOMIC DNA]</scope>
    <source>
        <strain evidence="9 10">DSM 22867</strain>
    </source>
</reference>
<evidence type="ECO:0000256" key="6">
    <source>
        <dbReference type="ARBA" id="ARBA00022989"/>
    </source>
</evidence>
<evidence type="ECO:0000313" key="10">
    <source>
        <dbReference type="Proteomes" id="UP000266482"/>
    </source>
</evidence>
<evidence type="ECO:0000256" key="4">
    <source>
        <dbReference type="ARBA" id="ARBA00022475"/>
    </source>
</evidence>
<dbReference type="Pfam" id="PF03591">
    <property type="entry name" value="AzlC"/>
    <property type="match status" value="1"/>
</dbReference>
<accession>A0A3A1UTP2</accession>
<evidence type="ECO:0000256" key="1">
    <source>
        <dbReference type="ARBA" id="ARBA00004651"/>
    </source>
</evidence>
<organism evidence="9 10">
    <name type="scientific">Paenibacillus nanensis</name>
    <dbReference type="NCBI Taxonomy" id="393251"/>
    <lineage>
        <taxon>Bacteria</taxon>
        <taxon>Bacillati</taxon>
        <taxon>Bacillota</taxon>
        <taxon>Bacilli</taxon>
        <taxon>Bacillales</taxon>
        <taxon>Paenibacillaceae</taxon>
        <taxon>Paenibacillus</taxon>
    </lineage>
</organism>
<dbReference type="AlphaFoldDB" id="A0A3A1UTP2"/>
<gene>
    <name evidence="9" type="ORF">D3P08_25755</name>
</gene>
<evidence type="ECO:0000313" key="9">
    <source>
        <dbReference type="EMBL" id="RIX47094.1"/>
    </source>
</evidence>
<feature type="transmembrane region" description="Helical" evidence="8">
    <location>
        <begin position="73"/>
        <end position="97"/>
    </location>
</feature>
<dbReference type="Proteomes" id="UP000266482">
    <property type="component" value="Unassembled WGS sequence"/>
</dbReference>
<evidence type="ECO:0000256" key="7">
    <source>
        <dbReference type="ARBA" id="ARBA00023136"/>
    </source>
</evidence>
<evidence type="ECO:0000256" key="2">
    <source>
        <dbReference type="ARBA" id="ARBA00010735"/>
    </source>
</evidence>
<evidence type="ECO:0000256" key="8">
    <source>
        <dbReference type="SAM" id="Phobius"/>
    </source>
</evidence>
<comment type="caution">
    <text evidence="9">The sequence shown here is derived from an EMBL/GenBank/DDBJ whole genome shotgun (WGS) entry which is preliminary data.</text>
</comment>
<keyword evidence="10" id="KW-1185">Reference proteome</keyword>
<keyword evidence="6 8" id="KW-1133">Transmembrane helix</keyword>
<dbReference type="GO" id="GO:1903785">
    <property type="term" value="P:L-valine transmembrane transport"/>
    <property type="evidence" value="ECO:0007669"/>
    <property type="project" value="TreeGrafter"/>
</dbReference>
<comment type="subcellular location">
    <subcellularLocation>
        <location evidence="1">Cell membrane</location>
        <topology evidence="1">Multi-pass membrane protein</topology>
    </subcellularLocation>
</comment>
<evidence type="ECO:0000256" key="5">
    <source>
        <dbReference type="ARBA" id="ARBA00022692"/>
    </source>
</evidence>
<proteinExistence type="inferred from homology"/>
<comment type="similarity">
    <text evidence="2">Belongs to the AzlC family.</text>
</comment>
<feature type="transmembrane region" description="Helical" evidence="8">
    <location>
        <begin position="228"/>
        <end position="244"/>
    </location>
</feature>
<dbReference type="PANTHER" id="PTHR34979:SF1">
    <property type="entry name" value="INNER MEMBRANE PROTEIN YGAZ"/>
    <property type="match status" value="1"/>
</dbReference>
<dbReference type="PANTHER" id="PTHR34979">
    <property type="entry name" value="INNER MEMBRANE PROTEIN YGAZ"/>
    <property type="match status" value="1"/>
</dbReference>
<protein>
    <submittedName>
        <fullName evidence="9">Branched-chain amino acid ABC transporter permease</fullName>
    </submittedName>
</protein>
<keyword evidence="4" id="KW-1003">Cell membrane</keyword>
<sequence length="250" mass="26528">MKLLLHQSPQPALATGEPLQELSFRRGVIDCIPTLLGYLSIGFACGVVGKTAGLSVIEIALLSLFLYAGSAQFIVAGMIAAGSPAIPIIVTILFVNLRHLLMSAAMVPFFRQYSLWKNVGLGAQLTDETFGVAIGKLQENQKHADRWMLGLNMTAHANWIAANVAGAIMGAWIMDPQAFGLDYALPAMFVGLLVMQVGSRNPLRTDLIVAACSIGVFIGLAHYISGSIAMIVAAVLAAGLGVLIEHDNRD</sequence>